<evidence type="ECO:0000313" key="2">
    <source>
        <dbReference type="Proteomes" id="UP001165378"/>
    </source>
</evidence>
<dbReference type="AlphaFoldDB" id="A0AA41Q3P9"/>
<proteinExistence type="predicted"/>
<dbReference type="SUPFAM" id="SSF51905">
    <property type="entry name" value="FAD/NAD(P)-binding domain"/>
    <property type="match status" value="1"/>
</dbReference>
<name>A0AA41Q3P9_9ACTN</name>
<dbReference type="PANTHER" id="PTHR42877">
    <property type="entry name" value="L-ORNITHINE N(5)-MONOOXYGENASE-RELATED"/>
    <property type="match status" value="1"/>
</dbReference>
<dbReference type="PANTHER" id="PTHR42877:SF4">
    <property type="entry name" value="FAD_NAD(P)-BINDING DOMAIN-CONTAINING PROTEIN-RELATED"/>
    <property type="match status" value="1"/>
</dbReference>
<sequence>MEPTVDRAFIRRAVELADLDAVRVALYQHTGDPEAAALPRAVRLTEQERELLVGKAVDWLAAHAGPGMPEEPPEQELRALMAMATGEDMTDLEFEARRDIAAFKPYPWYVDWTGERPVLPEGFKAVVVGSGFNGLAMGVQFERLGIPYVVLDRRPEPGGTWSINRYPGIRVDTASITYEFSFEKNHPWTEYFAQGAEVRAYLEQMAKKYGVLANTRFGTTMTRAVFDEARNVWVLDVTTPEGTETLEANILVNAVGTFANPKIPEFEGRDGFRGLIVHPSRWPDDLDLTGKRVAVIGNGSTGVQLLAPIAEHAARVHVFQRTPQWISPREKYGAAIEPETRWLLDNFPGYWNWARYTSVASLFGTHGFLIPDEEWQAGGGTFNAMNDKLRDDLTAYITAQTGGRQDLVDRLVPDYAPFSRRPVVDNGWYRSLTRDNVELVTDSITRLTETGIETPDGTVREVDVIIAATGFEVAKYLWPAAYAGKDGIDIHDFWSADGARAYLGMMVPEFPNMFMLYGPNSQPLSGGTSLPMWYVIWASYVGQLTVRMLEDGASRVEVTPAAYERYNKALDAEASRLLLLQDYGAPEKNYYVNKSGRLQVNAPWYGPDFHRMCTQVDWTDLTVT</sequence>
<dbReference type="InterPro" id="IPR036188">
    <property type="entry name" value="FAD/NAD-bd_sf"/>
</dbReference>
<dbReference type="InterPro" id="IPR051209">
    <property type="entry name" value="FAD-bind_Monooxygenase_sf"/>
</dbReference>
<comment type="caution">
    <text evidence="1">The sequence shown here is derived from an EMBL/GenBank/DDBJ whole genome shotgun (WGS) entry which is preliminary data.</text>
</comment>
<gene>
    <name evidence="1" type="ORF">LZ495_27690</name>
</gene>
<keyword evidence="2" id="KW-1185">Reference proteome</keyword>
<accession>A0AA41Q3P9</accession>
<dbReference type="Gene3D" id="3.50.50.60">
    <property type="entry name" value="FAD/NAD(P)-binding domain"/>
    <property type="match status" value="2"/>
</dbReference>
<protein>
    <submittedName>
        <fullName evidence="1">NAD(P)-binding domain-containing protein</fullName>
    </submittedName>
</protein>
<dbReference type="Proteomes" id="UP001165378">
    <property type="component" value="Unassembled WGS sequence"/>
</dbReference>
<dbReference type="RefSeq" id="WP_235055642.1">
    <property type="nucleotide sequence ID" value="NZ_JAKFHA010000020.1"/>
</dbReference>
<dbReference type="EMBL" id="JAKFHA010000020">
    <property type="protein sequence ID" value="MCF2530973.1"/>
    <property type="molecule type" value="Genomic_DNA"/>
</dbReference>
<dbReference type="Pfam" id="PF13738">
    <property type="entry name" value="Pyr_redox_3"/>
    <property type="match status" value="1"/>
</dbReference>
<organism evidence="1 2">
    <name type="scientific">Yinghuangia soli</name>
    <dbReference type="NCBI Taxonomy" id="2908204"/>
    <lineage>
        <taxon>Bacteria</taxon>
        <taxon>Bacillati</taxon>
        <taxon>Actinomycetota</taxon>
        <taxon>Actinomycetes</taxon>
        <taxon>Kitasatosporales</taxon>
        <taxon>Streptomycetaceae</taxon>
        <taxon>Yinghuangia</taxon>
    </lineage>
</organism>
<evidence type="ECO:0000313" key="1">
    <source>
        <dbReference type="EMBL" id="MCF2530973.1"/>
    </source>
</evidence>
<reference evidence="1" key="1">
    <citation type="submission" date="2022-01" db="EMBL/GenBank/DDBJ databases">
        <title>Genome-Based Taxonomic Classification of the Phylum Actinobacteria.</title>
        <authorList>
            <person name="Gao Y."/>
        </authorList>
    </citation>
    <scope>NUCLEOTIDE SEQUENCE</scope>
    <source>
        <strain evidence="1">KLBMP 8922</strain>
    </source>
</reference>